<accession>A0ABR8RDI8</accession>
<dbReference type="RefSeq" id="WP_154310149.1">
    <property type="nucleotide sequence ID" value="NZ_JACSQO010000010.1"/>
</dbReference>
<reference evidence="1 2" key="1">
    <citation type="submission" date="2020-08" db="EMBL/GenBank/DDBJ databases">
        <title>A Genomic Blueprint of the Chicken Gut Microbiome.</title>
        <authorList>
            <person name="Gilroy R."/>
            <person name="Ravi A."/>
            <person name="Getino M."/>
            <person name="Pursley I."/>
            <person name="Horton D.L."/>
            <person name="Alikhan N.-F."/>
            <person name="Baker D."/>
            <person name="Gharbi K."/>
            <person name="Hall N."/>
            <person name="Watson M."/>
            <person name="Adriaenssens E.M."/>
            <person name="Foster-Nyarko E."/>
            <person name="Jarju S."/>
            <person name="Secka A."/>
            <person name="Antonio M."/>
            <person name="Oren A."/>
            <person name="Chaudhuri R."/>
            <person name="La Ragione R.M."/>
            <person name="Hildebrand F."/>
            <person name="Pallen M.J."/>
        </authorList>
    </citation>
    <scope>NUCLEOTIDE SEQUENCE [LARGE SCALE GENOMIC DNA]</scope>
    <source>
        <strain evidence="1 2">Sa2BUA9</strain>
    </source>
</reference>
<dbReference type="Proteomes" id="UP000640786">
    <property type="component" value="Unassembled WGS sequence"/>
</dbReference>
<proteinExistence type="predicted"/>
<organism evidence="1 2">
    <name type="scientific">Psychrobacillus faecigallinarum</name>
    <dbReference type="NCBI Taxonomy" id="2762235"/>
    <lineage>
        <taxon>Bacteria</taxon>
        <taxon>Bacillati</taxon>
        <taxon>Bacillota</taxon>
        <taxon>Bacilli</taxon>
        <taxon>Bacillales</taxon>
        <taxon>Bacillaceae</taxon>
        <taxon>Psychrobacillus</taxon>
    </lineage>
</organism>
<evidence type="ECO:0000313" key="1">
    <source>
        <dbReference type="EMBL" id="MBD7945794.1"/>
    </source>
</evidence>
<dbReference type="EMBL" id="JACSQO010000010">
    <property type="protein sequence ID" value="MBD7945794.1"/>
    <property type="molecule type" value="Genomic_DNA"/>
</dbReference>
<evidence type="ECO:0000313" key="2">
    <source>
        <dbReference type="Proteomes" id="UP000640786"/>
    </source>
</evidence>
<sequence>MYKLLKKLPNETHYWEVWKSGRSLHFTYGVLGVSNKSEEQPLSLFERGNKLMKRLVEEKENQGFVQCHEDKEIKVDIAYREDAAEYETFRQASYDLQDKINDSLLSTGIGYTEGITINESGATIYFFVVDEDLGIVAIQKILLEQKLLNESSVSLLQEDGNYISANTYQSKD</sequence>
<comment type="caution">
    <text evidence="1">The sequence shown here is derived from an EMBL/GenBank/DDBJ whole genome shotgun (WGS) entry which is preliminary data.</text>
</comment>
<protein>
    <recommendedName>
        <fullName evidence="3">WGR domain-containing protein</fullName>
    </recommendedName>
</protein>
<evidence type="ECO:0008006" key="3">
    <source>
        <dbReference type="Google" id="ProtNLM"/>
    </source>
</evidence>
<keyword evidence="2" id="KW-1185">Reference proteome</keyword>
<name>A0ABR8RDI8_9BACI</name>
<gene>
    <name evidence="1" type="ORF">H9650_16920</name>
</gene>